<accession>A0A0A9CGQ9</accession>
<organism evidence="1">
    <name type="scientific">Arundo donax</name>
    <name type="common">Giant reed</name>
    <name type="synonym">Donax arundinaceus</name>
    <dbReference type="NCBI Taxonomy" id="35708"/>
    <lineage>
        <taxon>Eukaryota</taxon>
        <taxon>Viridiplantae</taxon>
        <taxon>Streptophyta</taxon>
        <taxon>Embryophyta</taxon>
        <taxon>Tracheophyta</taxon>
        <taxon>Spermatophyta</taxon>
        <taxon>Magnoliopsida</taxon>
        <taxon>Liliopsida</taxon>
        <taxon>Poales</taxon>
        <taxon>Poaceae</taxon>
        <taxon>PACMAD clade</taxon>
        <taxon>Arundinoideae</taxon>
        <taxon>Arundineae</taxon>
        <taxon>Arundo</taxon>
    </lineage>
</organism>
<evidence type="ECO:0000313" key="1">
    <source>
        <dbReference type="EMBL" id="JAD75509.1"/>
    </source>
</evidence>
<sequence length="61" mass="6741">MGTPWLWHLESASWKDIWPLGANIMEANDAAAAGCCVVSTIRENTISTFVEWSAYTCFSIS</sequence>
<dbReference type="EMBL" id="GBRH01222386">
    <property type="protein sequence ID" value="JAD75509.1"/>
    <property type="molecule type" value="Transcribed_RNA"/>
</dbReference>
<reference evidence="1" key="1">
    <citation type="submission" date="2014-09" db="EMBL/GenBank/DDBJ databases">
        <authorList>
            <person name="Magalhaes I.L.F."/>
            <person name="Oliveira U."/>
            <person name="Santos F.R."/>
            <person name="Vidigal T.H.D.A."/>
            <person name="Brescovit A.D."/>
            <person name="Santos A.J."/>
        </authorList>
    </citation>
    <scope>NUCLEOTIDE SEQUENCE</scope>
    <source>
        <tissue evidence="1">Shoot tissue taken approximately 20 cm above the soil surface</tissue>
    </source>
</reference>
<reference evidence="1" key="2">
    <citation type="journal article" date="2015" name="Data Brief">
        <title>Shoot transcriptome of the giant reed, Arundo donax.</title>
        <authorList>
            <person name="Barrero R.A."/>
            <person name="Guerrero F.D."/>
            <person name="Moolhuijzen P."/>
            <person name="Goolsby J.A."/>
            <person name="Tidwell J."/>
            <person name="Bellgard S.E."/>
            <person name="Bellgard M.I."/>
        </authorList>
    </citation>
    <scope>NUCLEOTIDE SEQUENCE</scope>
    <source>
        <tissue evidence="1">Shoot tissue taken approximately 20 cm above the soil surface</tissue>
    </source>
</reference>
<proteinExistence type="predicted"/>
<dbReference type="AlphaFoldDB" id="A0A0A9CGQ9"/>
<name>A0A0A9CGQ9_ARUDO</name>
<protein>
    <submittedName>
        <fullName evidence="1">Uncharacterized protein</fullName>
    </submittedName>
</protein>